<dbReference type="InterPro" id="IPR006675">
    <property type="entry name" value="HDIG_dom"/>
</dbReference>
<evidence type="ECO:0000259" key="2">
    <source>
        <dbReference type="PROSITE" id="PS51831"/>
    </source>
</evidence>
<dbReference type="Pfam" id="PF13487">
    <property type="entry name" value="HD_5"/>
    <property type="match status" value="1"/>
</dbReference>
<dbReference type="InterPro" id="IPR037522">
    <property type="entry name" value="HD_GYP_dom"/>
</dbReference>
<evidence type="ECO:0000259" key="3">
    <source>
        <dbReference type="PROSITE" id="PS51832"/>
    </source>
</evidence>
<name>A0A9D1TBJ3_9FIRM</name>
<sequence length="373" mass="41410">CRSLPLHFRQNQTLDVSIISILGVYLTQGACAAVTVYTLSSLFTFEFNTSTKKYVHSFSIGMKIVLFNNATIVLSILLPAALLWPMSWQPGMLSLPAALLPTVLFSFLTFAINGLLQLTRPCLDGQVHLDEMGGMLLGLLPNVIAAMPVGYILAIGYSTPNNMWFVVLMMLPLLLARYAWKLYLDSQNAQSRLITAFIHSLEAKDRYTQGHSARVADYCVKIAQQMQFPPGKLRLLRQGALLHDIGKIGVADTILNKPGKLTNEEFEAIHQHPLIGVTILSDVGLSPEVLEMVRSHHERYDGKGYPDGVRSSELSLMTRILCVADAYDAMTSDRPYRQRLPHEEAIRRLQEGAGTQFDPTVVEAMVKAEHAKS</sequence>
<dbReference type="Gene3D" id="1.10.3210.10">
    <property type="entry name" value="Hypothetical protein af1432"/>
    <property type="match status" value="1"/>
</dbReference>
<dbReference type="SMART" id="SM00471">
    <property type="entry name" value="HDc"/>
    <property type="match status" value="1"/>
</dbReference>
<feature type="transmembrane region" description="Helical" evidence="1">
    <location>
        <begin position="163"/>
        <end position="180"/>
    </location>
</feature>
<reference evidence="4" key="1">
    <citation type="submission" date="2020-10" db="EMBL/GenBank/DDBJ databases">
        <authorList>
            <person name="Gilroy R."/>
        </authorList>
    </citation>
    <scope>NUCLEOTIDE SEQUENCE</scope>
    <source>
        <strain evidence="4">CHK183-6373</strain>
    </source>
</reference>
<feature type="domain" description="HD" evidence="2">
    <location>
        <begin position="208"/>
        <end position="330"/>
    </location>
</feature>
<keyword evidence="1" id="KW-0472">Membrane</keyword>
<feature type="transmembrane region" description="Helical" evidence="1">
    <location>
        <begin position="98"/>
        <end position="116"/>
    </location>
</feature>
<dbReference type="SUPFAM" id="SSF109604">
    <property type="entry name" value="HD-domain/PDEase-like"/>
    <property type="match status" value="1"/>
</dbReference>
<dbReference type="PANTHER" id="PTHR43155">
    <property type="entry name" value="CYCLIC DI-GMP PHOSPHODIESTERASE PA4108-RELATED"/>
    <property type="match status" value="1"/>
</dbReference>
<dbReference type="PROSITE" id="PS51832">
    <property type="entry name" value="HD_GYP"/>
    <property type="match status" value="1"/>
</dbReference>
<dbReference type="Proteomes" id="UP000886884">
    <property type="component" value="Unassembled WGS sequence"/>
</dbReference>
<dbReference type="CDD" id="cd00077">
    <property type="entry name" value="HDc"/>
    <property type="match status" value="1"/>
</dbReference>
<feature type="transmembrane region" description="Helical" evidence="1">
    <location>
        <begin position="136"/>
        <end position="157"/>
    </location>
</feature>
<keyword evidence="1" id="KW-1133">Transmembrane helix</keyword>
<reference evidence="4" key="2">
    <citation type="journal article" date="2021" name="PeerJ">
        <title>Extensive microbial diversity within the chicken gut microbiome revealed by metagenomics and culture.</title>
        <authorList>
            <person name="Gilroy R."/>
            <person name="Ravi A."/>
            <person name="Getino M."/>
            <person name="Pursley I."/>
            <person name="Horton D.L."/>
            <person name="Alikhan N.F."/>
            <person name="Baker D."/>
            <person name="Gharbi K."/>
            <person name="Hall N."/>
            <person name="Watson M."/>
            <person name="Adriaenssens E.M."/>
            <person name="Foster-Nyarko E."/>
            <person name="Jarju S."/>
            <person name="Secka A."/>
            <person name="Antonio M."/>
            <person name="Oren A."/>
            <person name="Chaudhuri R.R."/>
            <person name="La Ragione R."/>
            <person name="Hildebrand F."/>
            <person name="Pallen M.J."/>
        </authorList>
    </citation>
    <scope>NUCLEOTIDE SEQUENCE</scope>
    <source>
        <strain evidence="4">CHK183-6373</strain>
    </source>
</reference>
<feature type="transmembrane region" description="Helical" evidence="1">
    <location>
        <begin position="18"/>
        <end position="43"/>
    </location>
</feature>
<feature type="domain" description="HD-GYP" evidence="3">
    <location>
        <begin position="186"/>
        <end position="373"/>
    </location>
</feature>
<feature type="transmembrane region" description="Helical" evidence="1">
    <location>
        <begin position="64"/>
        <end position="86"/>
    </location>
</feature>
<evidence type="ECO:0000256" key="1">
    <source>
        <dbReference type="SAM" id="Phobius"/>
    </source>
</evidence>
<dbReference type="AlphaFoldDB" id="A0A9D1TBJ3"/>
<accession>A0A9D1TBJ3</accession>
<dbReference type="PANTHER" id="PTHR43155:SF2">
    <property type="entry name" value="CYCLIC DI-GMP PHOSPHODIESTERASE PA4108"/>
    <property type="match status" value="1"/>
</dbReference>
<organism evidence="4 5">
    <name type="scientific">Candidatus Ornithocaccomicrobium faecavium</name>
    <dbReference type="NCBI Taxonomy" id="2840890"/>
    <lineage>
        <taxon>Bacteria</taxon>
        <taxon>Bacillati</taxon>
        <taxon>Bacillota</taxon>
        <taxon>Clostridia</taxon>
        <taxon>Candidatus Ornithocaccomicrobium</taxon>
    </lineage>
</organism>
<dbReference type="InterPro" id="IPR006674">
    <property type="entry name" value="HD_domain"/>
</dbReference>
<protein>
    <submittedName>
        <fullName evidence="4">HD-GYP domain-containing protein</fullName>
    </submittedName>
</protein>
<dbReference type="InterPro" id="IPR003607">
    <property type="entry name" value="HD/PDEase_dom"/>
</dbReference>
<dbReference type="PROSITE" id="PS51831">
    <property type="entry name" value="HD"/>
    <property type="match status" value="1"/>
</dbReference>
<evidence type="ECO:0000313" key="4">
    <source>
        <dbReference type="EMBL" id="HIV26934.1"/>
    </source>
</evidence>
<keyword evidence="1" id="KW-0812">Transmembrane</keyword>
<evidence type="ECO:0000313" key="5">
    <source>
        <dbReference type="Proteomes" id="UP000886884"/>
    </source>
</evidence>
<feature type="non-terminal residue" evidence="4">
    <location>
        <position position="1"/>
    </location>
</feature>
<proteinExistence type="predicted"/>
<gene>
    <name evidence="4" type="ORF">IAA64_03115</name>
</gene>
<dbReference type="EMBL" id="DVOT01000057">
    <property type="protein sequence ID" value="HIV26934.1"/>
    <property type="molecule type" value="Genomic_DNA"/>
</dbReference>
<comment type="caution">
    <text evidence="4">The sequence shown here is derived from an EMBL/GenBank/DDBJ whole genome shotgun (WGS) entry which is preliminary data.</text>
</comment>
<dbReference type="NCBIfam" id="TIGR00277">
    <property type="entry name" value="HDIG"/>
    <property type="match status" value="1"/>
</dbReference>